<feature type="region of interest" description="Disordered" evidence="1">
    <location>
        <begin position="408"/>
        <end position="428"/>
    </location>
</feature>
<evidence type="ECO:0000259" key="2">
    <source>
        <dbReference type="PROSITE" id="PS51259"/>
    </source>
</evidence>
<sequence length="1037" mass="113428">MTTSSPNAERLAQDVRDLLRYVLQDFESKGGRIERPVGCKTTEDWLLDTIDVRELLKTLGSGMRHLNLVQVCSGQSLSRLGPSRPPPHSGLTTRSEHHTAASEVARSTEDADTGLCLPVTPSGLEEWQMQELAFTVFTGCGGPVSSHELLNTMRLQLEVSEARAAHIQRVAASAAASAGPGSGREWMATLQLPTRLLVSLRAVNFPTFAAFLQWQASTAKLLQQAFHLSAAETHAPGHRATANGHSHAHHDNAAAGLAPLPQMPPHVRSSLVKLGGALRRLCIRDADEYDEDEYQEAAAGVQQAAVACAQQTRLGWRMPWSVRARIAEVLLGCLFEGPEGGDKIQDADALLKVLTQQVWPVLSISPAVHSSLQAWILFKQYALCGDAALLQAAAKLLSVAREAPGKLPAPPRSLLDDDPAQDDKENGGKAFAEDIGAAVVEWVCTRLSDYSLDLEREGLQALMEVLATLQHTLGHLDAVPGILATCVQRSITADYRRRMQTVDATDIPHRASRMLLMCEECERLLQTQDELYLPILAKFLPNGSQVAAHRVYQVAGEELLPWLGTVHKLDEQTSAALQAASHLEELLSQDIPAHMMGAWSIRERIEPLLQGWVQNHLQMLRSWGGRIISDEEWKPVTAPRGCSRSCVETVKVGTETLEGLFDLNVALTEDTVRACCLGVAQTFNDYTDFVTRQTGPIEALLPPVPPLTRYKQDLVAKAQASDTQMRLAKRSGSPHAPRSADSGEQTARSMAEHDRLTALTGQMLMVMLNSLHYLHSHIPGISTLVHTRWNAGPQGDQSDAAKQRQTDIFTNVLRKLALGMQAIIDFSCTKVVFWDLREPVLESLYRHDVRSARMTPVLEALDNWLGQLCTTAVADMHPLIARALLLAAVNAVLRVLMHGGPTRWFIPEDVPMMEADMEALGQLFHADGEGLSDDVITQVLSPVEELLTVLQLETSILIANFKQARAEEARGTKALSSAPAFDATVLQQVLGHRADRAASKVLKTELQTPKRVGGTGLGGMQLQGMQWTNSLVSRLRK</sequence>
<accession>A0AAW1NKA7</accession>
<evidence type="ECO:0000313" key="4">
    <source>
        <dbReference type="Proteomes" id="UP001465755"/>
    </source>
</evidence>
<gene>
    <name evidence="3" type="ORF">WJX73_008331</name>
</gene>
<organism evidence="3 4">
    <name type="scientific">Symbiochloris irregularis</name>
    <dbReference type="NCBI Taxonomy" id="706552"/>
    <lineage>
        <taxon>Eukaryota</taxon>
        <taxon>Viridiplantae</taxon>
        <taxon>Chlorophyta</taxon>
        <taxon>core chlorophytes</taxon>
        <taxon>Trebouxiophyceae</taxon>
        <taxon>Trebouxiales</taxon>
        <taxon>Trebouxiaceae</taxon>
        <taxon>Symbiochloris</taxon>
    </lineage>
</organism>
<dbReference type="PANTHER" id="PTHR31280:SF2">
    <property type="entry name" value="PROTEIN UNC-13 HOMOLOG"/>
    <property type="match status" value="1"/>
</dbReference>
<evidence type="ECO:0000313" key="3">
    <source>
        <dbReference type="EMBL" id="KAK9787273.1"/>
    </source>
</evidence>
<feature type="region of interest" description="Disordered" evidence="1">
    <location>
        <begin position="76"/>
        <end position="107"/>
    </location>
</feature>
<dbReference type="EMBL" id="JALJOQ010000251">
    <property type="protein sequence ID" value="KAK9787273.1"/>
    <property type="molecule type" value="Genomic_DNA"/>
</dbReference>
<dbReference type="AlphaFoldDB" id="A0AAW1NKA7"/>
<comment type="caution">
    <text evidence="3">The sequence shown here is derived from an EMBL/GenBank/DDBJ whole genome shotgun (WGS) entry which is preliminary data.</text>
</comment>
<protein>
    <recommendedName>
        <fullName evidence="2">MHD2 domain-containing protein</fullName>
    </recommendedName>
</protein>
<dbReference type="InterPro" id="IPR057984">
    <property type="entry name" value="PATROL1_C"/>
</dbReference>
<name>A0AAW1NKA7_9CHLO</name>
<feature type="region of interest" description="Disordered" evidence="1">
    <location>
        <begin position="721"/>
        <end position="751"/>
    </location>
</feature>
<reference evidence="3 4" key="1">
    <citation type="journal article" date="2024" name="Nat. Commun.">
        <title>Phylogenomics reveals the evolutionary origins of lichenization in chlorophyte algae.</title>
        <authorList>
            <person name="Puginier C."/>
            <person name="Libourel C."/>
            <person name="Otte J."/>
            <person name="Skaloud P."/>
            <person name="Haon M."/>
            <person name="Grisel S."/>
            <person name="Petersen M."/>
            <person name="Berrin J.G."/>
            <person name="Delaux P.M."/>
            <person name="Dal Grande F."/>
            <person name="Keller J."/>
        </authorList>
    </citation>
    <scope>NUCLEOTIDE SEQUENCE [LARGE SCALE GENOMIC DNA]</scope>
    <source>
        <strain evidence="3 4">SAG 2036</strain>
    </source>
</reference>
<dbReference type="Proteomes" id="UP001465755">
    <property type="component" value="Unassembled WGS sequence"/>
</dbReference>
<keyword evidence="4" id="KW-1185">Reference proteome</keyword>
<dbReference type="Pfam" id="PF25761">
    <property type="entry name" value="TPR_PATROL1"/>
    <property type="match status" value="1"/>
</dbReference>
<evidence type="ECO:0000256" key="1">
    <source>
        <dbReference type="SAM" id="MobiDB-lite"/>
    </source>
</evidence>
<dbReference type="PANTHER" id="PTHR31280">
    <property type="entry name" value="PROTEIN UNC-13 HOMOLOG"/>
    <property type="match status" value="1"/>
</dbReference>
<dbReference type="InterPro" id="IPR008528">
    <property type="entry name" value="unc-13_homologue"/>
</dbReference>
<dbReference type="InterPro" id="IPR014772">
    <property type="entry name" value="Munc13_dom-2"/>
</dbReference>
<dbReference type="PROSITE" id="PS51259">
    <property type="entry name" value="MHD2"/>
    <property type="match status" value="1"/>
</dbReference>
<feature type="domain" description="MHD2" evidence="2">
    <location>
        <begin position="851"/>
        <end position="961"/>
    </location>
</feature>
<proteinExistence type="predicted"/>